<evidence type="ECO:0000259" key="7">
    <source>
        <dbReference type="PROSITE" id="PS51900"/>
    </source>
</evidence>
<sequence length="363" mass="40041">MASIRRRELKDGTQYWSVLYRRNGKQTSTSFGDPDVAVRFKSMVDKVGVEAALRTVASQGDASAEMNVDQWITHHIDHLTGVEPGTIASYRRYLKNDISPVLGELLVSDLSRDDVARWVQALNDDFAAKTVANKHAFLAGALASAVRAGVIAANPADGTRLPRGERREMVFLSREEFGAVLREVPEQWQPMVEFLVASGARWSEVTALKPIDVDRAAGTVQIVRAWKKGDDEAYVLGPPKTKKSRRTINIPGDILDQLDYAGEWLFTKPGRGGHSADGPVRGQSFRTNVWNPAVRRAEIGDQPRIHDLRHTCASWLIQAGIPLPVVQQHLGHESIQTTVDVYGHLDRGSMRAAADTIGKILAQ</sequence>
<dbReference type="KEGG" id="miz:BAB75_10170"/>
<dbReference type="SUPFAM" id="SSF56349">
    <property type="entry name" value="DNA breaking-rejoining enzymes"/>
    <property type="match status" value="1"/>
</dbReference>
<evidence type="ECO:0000313" key="8">
    <source>
        <dbReference type="EMBL" id="KPG05355.1"/>
    </source>
</evidence>
<dbReference type="OrthoDB" id="1822491at2"/>
<dbReference type="InterPro" id="IPR013762">
    <property type="entry name" value="Integrase-like_cat_sf"/>
</dbReference>
<evidence type="ECO:0000256" key="5">
    <source>
        <dbReference type="PROSITE-ProRule" id="PRU01248"/>
    </source>
</evidence>
<reference evidence="10 11" key="1">
    <citation type="submission" date="2015-09" db="EMBL/GenBank/DDBJ databases">
        <title>Genome Sequences of Mycobacterium immunogenum Isolates, Recuperated from a Chloraminated Drinking Water Distribution System Simulator Subjected to Episodes of Nitrification.</title>
        <authorList>
            <person name="Gomez-Alvarez V."/>
            <person name="Revetta R.P."/>
        </authorList>
    </citation>
    <scope>NUCLEOTIDE SEQUENCE [LARGE SCALE GENOMIC DNA]</scope>
    <source>
        <strain evidence="8 10">H008</strain>
        <strain evidence="9 11">H076</strain>
    </source>
</reference>
<dbReference type="InterPro" id="IPR002104">
    <property type="entry name" value="Integrase_catalytic"/>
</dbReference>
<dbReference type="RefSeq" id="WP_043080037.1">
    <property type="nucleotide sequence ID" value="NZ_CP016189.1"/>
</dbReference>
<dbReference type="Pfam" id="PF00589">
    <property type="entry name" value="Phage_integrase"/>
    <property type="match status" value="1"/>
</dbReference>
<gene>
    <name evidence="8" type="ORF">AN908_22970</name>
    <name evidence="9" type="ORF">AN912_21270</name>
</gene>
<dbReference type="Proteomes" id="UP000037962">
    <property type="component" value="Unassembled WGS sequence"/>
</dbReference>
<dbReference type="InterPro" id="IPR011010">
    <property type="entry name" value="DNA_brk_join_enz"/>
</dbReference>
<dbReference type="Proteomes" id="UP000037843">
    <property type="component" value="Unassembled WGS sequence"/>
</dbReference>
<evidence type="ECO:0000256" key="1">
    <source>
        <dbReference type="ARBA" id="ARBA00008857"/>
    </source>
</evidence>
<accession>A0A7V8LL37</accession>
<dbReference type="Gene3D" id="1.10.150.130">
    <property type="match status" value="1"/>
</dbReference>
<evidence type="ECO:0000313" key="10">
    <source>
        <dbReference type="Proteomes" id="UP000037843"/>
    </source>
</evidence>
<dbReference type="GO" id="GO:0003677">
    <property type="term" value="F:DNA binding"/>
    <property type="evidence" value="ECO:0007669"/>
    <property type="project" value="UniProtKB-UniRule"/>
</dbReference>
<keyword evidence="3 5" id="KW-0238">DNA-binding</keyword>
<comment type="caution">
    <text evidence="8">The sequence shown here is derived from an EMBL/GenBank/DDBJ whole genome shotgun (WGS) entry which is preliminary data.</text>
</comment>
<organism evidence="8 10">
    <name type="scientific">Mycobacteroides immunogenum</name>
    <dbReference type="NCBI Taxonomy" id="83262"/>
    <lineage>
        <taxon>Bacteria</taxon>
        <taxon>Bacillati</taxon>
        <taxon>Actinomycetota</taxon>
        <taxon>Actinomycetes</taxon>
        <taxon>Mycobacteriales</taxon>
        <taxon>Mycobacteriaceae</taxon>
        <taxon>Mycobacteroides</taxon>
    </lineage>
</organism>
<dbReference type="PROSITE" id="PS51898">
    <property type="entry name" value="TYR_RECOMBINASE"/>
    <property type="match status" value="1"/>
</dbReference>
<evidence type="ECO:0000256" key="4">
    <source>
        <dbReference type="ARBA" id="ARBA00023172"/>
    </source>
</evidence>
<evidence type="ECO:0000313" key="11">
    <source>
        <dbReference type="Proteomes" id="UP000037962"/>
    </source>
</evidence>
<feature type="domain" description="Tyr recombinase" evidence="6">
    <location>
        <begin position="167"/>
        <end position="355"/>
    </location>
</feature>
<dbReference type="PANTHER" id="PTHR30349:SF41">
    <property type="entry name" value="INTEGRASE_RECOMBINASE PROTEIN MJ0367-RELATED"/>
    <property type="match status" value="1"/>
</dbReference>
<dbReference type="GO" id="GO:0006310">
    <property type="term" value="P:DNA recombination"/>
    <property type="evidence" value="ECO:0007669"/>
    <property type="project" value="UniProtKB-KW"/>
</dbReference>
<dbReference type="Pfam" id="PF14659">
    <property type="entry name" value="Phage_int_SAM_3"/>
    <property type="match status" value="1"/>
</dbReference>
<evidence type="ECO:0000256" key="3">
    <source>
        <dbReference type="ARBA" id="ARBA00023125"/>
    </source>
</evidence>
<keyword evidence="11" id="KW-1185">Reference proteome</keyword>
<proteinExistence type="inferred from homology"/>
<feature type="domain" description="Core-binding (CB)" evidence="7">
    <location>
        <begin position="66"/>
        <end position="146"/>
    </location>
</feature>
<keyword evidence="2" id="KW-0229">DNA integration</keyword>
<dbReference type="InterPro" id="IPR004107">
    <property type="entry name" value="Integrase_SAM-like_N"/>
</dbReference>
<name>A0A7V8LL37_9MYCO</name>
<dbReference type="InterPro" id="IPR050090">
    <property type="entry name" value="Tyrosine_recombinase_XerCD"/>
</dbReference>
<evidence type="ECO:0000256" key="2">
    <source>
        <dbReference type="ARBA" id="ARBA00022908"/>
    </source>
</evidence>
<dbReference type="PROSITE" id="PS51900">
    <property type="entry name" value="CB"/>
    <property type="match status" value="1"/>
</dbReference>
<dbReference type="Gene3D" id="1.10.443.10">
    <property type="entry name" value="Intergrase catalytic core"/>
    <property type="match status" value="1"/>
</dbReference>
<dbReference type="CDD" id="cd01189">
    <property type="entry name" value="INT_ICEBs1_C_like"/>
    <property type="match status" value="1"/>
</dbReference>
<dbReference type="PANTHER" id="PTHR30349">
    <property type="entry name" value="PHAGE INTEGRASE-RELATED"/>
    <property type="match status" value="1"/>
</dbReference>
<dbReference type="AlphaFoldDB" id="A0A7V8LL37"/>
<dbReference type="GO" id="GO:0015074">
    <property type="term" value="P:DNA integration"/>
    <property type="evidence" value="ECO:0007669"/>
    <property type="project" value="UniProtKB-KW"/>
</dbReference>
<dbReference type="EMBL" id="LJFS01000032">
    <property type="protein sequence ID" value="KPG28928.1"/>
    <property type="molecule type" value="Genomic_DNA"/>
</dbReference>
<protein>
    <submittedName>
        <fullName evidence="8">Integrase</fullName>
    </submittedName>
</protein>
<dbReference type="InterPro" id="IPR044068">
    <property type="entry name" value="CB"/>
</dbReference>
<comment type="similarity">
    <text evidence="1">Belongs to the 'phage' integrase family.</text>
</comment>
<evidence type="ECO:0000313" key="9">
    <source>
        <dbReference type="EMBL" id="KPG28928.1"/>
    </source>
</evidence>
<evidence type="ECO:0000259" key="6">
    <source>
        <dbReference type="PROSITE" id="PS51898"/>
    </source>
</evidence>
<dbReference type="EMBL" id="LJFO01000015">
    <property type="protein sequence ID" value="KPG05355.1"/>
    <property type="molecule type" value="Genomic_DNA"/>
</dbReference>
<dbReference type="InterPro" id="IPR010998">
    <property type="entry name" value="Integrase_recombinase_N"/>
</dbReference>
<keyword evidence="4" id="KW-0233">DNA recombination</keyword>